<dbReference type="Proteomes" id="UP000694865">
    <property type="component" value="Unplaced"/>
</dbReference>
<dbReference type="Pfam" id="PF14766">
    <property type="entry name" value="RPA_interact_N"/>
    <property type="match status" value="1"/>
</dbReference>
<protein>
    <submittedName>
        <fullName evidence="10">RPA-interacting protein A-like</fullName>
    </submittedName>
</protein>
<evidence type="ECO:0000313" key="10">
    <source>
        <dbReference type="RefSeq" id="XP_006821192.1"/>
    </source>
</evidence>
<dbReference type="PANTHER" id="PTHR31742">
    <property type="entry name" value="RPA-INTERACTING PROTEIN RPAIN"/>
    <property type="match status" value="1"/>
</dbReference>
<keyword evidence="5" id="KW-0539">Nucleus</keyword>
<dbReference type="InterPro" id="IPR028158">
    <property type="entry name" value="RPA_interact_N_dom"/>
</dbReference>
<dbReference type="Pfam" id="PF14767">
    <property type="entry name" value="RPA_interact_M"/>
    <property type="match status" value="1"/>
</dbReference>
<keyword evidence="2" id="KW-0479">Metal-binding</keyword>
<comment type="subcellular location">
    <subcellularLocation>
        <location evidence="1">Nucleus</location>
    </subcellularLocation>
</comment>
<evidence type="ECO:0000256" key="1">
    <source>
        <dbReference type="ARBA" id="ARBA00004123"/>
    </source>
</evidence>
<evidence type="ECO:0000259" key="8">
    <source>
        <dbReference type="Pfam" id="PF14768"/>
    </source>
</evidence>
<reference evidence="10" key="1">
    <citation type="submission" date="2025-08" db="UniProtKB">
        <authorList>
            <consortium name="RefSeq"/>
        </authorList>
    </citation>
    <scope>IDENTIFICATION</scope>
    <source>
        <tissue evidence="10">Testes</tissue>
    </source>
</reference>
<dbReference type="RefSeq" id="XP_006821192.1">
    <property type="nucleotide sequence ID" value="XM_006821129.1"/>
</dbReference>
<feature type="domain" description="RPA-interacting protein C-terminal" evidence="8">
    <location>
        <begin position="152"/>
        <end position="231"/>
    </location>
</feature>
<keyword evidence="3" id="KW-0863">Zinc-finger</keyword>
<keyword evidence="9" id="KW-1185">Reference proteome</keyword>
<dbReference type="GeneID" id="102809230"/>
<feature type="domain" description="RPA-interacting protein central" evidence="7">
    <location>
        <begin position="65"/>
        <end position="143"/>
    </location>
</feature>
<keyword evidence="4" id="KW-0862">Zinc</keyword>
<evidence type="ECO:0000256" key="5">
    <source>
        <dbReference type="ARBA" id="ARBA00023242"/>
    </source>
</evidence>
<dbReference type="InterPro" id="IPR028159">
    <property type="entry name" value="RPA_interact_C_dom"/>
</dbReference>
<accession>A0ABM0MMF1</accession>
<proteinExistence type="predicted"/>
<evidence type="ECO:0000256" key="3">
    <source>
        <dbReference type="ARBA" id="ARBA00022771"/>
    </source>
</evidence>
<dbReference type="Pfam" id="PF14768">
    <property type="entry name" value="RPA_interact_C"/>
    <property type="match status" value="1"/>
</dbReference>
<name>A0ABM0MMF1_SACKO</name>
<sequence>MASSLSSKSPIQFSKRQALYKGRTPPWKDTYRKRCFDRLRSNRQSLVQKFRQIQPDDEKSKNTSFVKNVMEEEWKILRGEHGYLPTLKEDSSVPDVIDGTDNFEEIFSVMEEIKVELLKEEQEIIQDYEKSRQIDEAALCAAVEKLETDELICPVCRKNPLNQNKSVIFCACGMRIDTEYDCVTLSYVKDRLKEAISQHSRACTGKALFSTLDQCGLQNLVIACKTCDFLDIIL</sequence>
<gene>
    <name evidence="10" type="primary">LOC102809230</name>
</gene>
<evidence type="ECO:0000259" key="7">
    <source>
        <dbReference type="Pfam" id="PF14767"/>
    </source>
</evidence>
<evidence type="ECO:0000313" key="9">
    <source>
        <dbReference type="Proteomes" id="UP000694865"/>
    </source>
</evidence>
<evidence type="ECO:0000256" key="2">
    <source>
        <dbReference type="ARBA" id="ARBA00022723"/>
    </source>
</evidence>
<evidence type="ECO:0000256" key="4">
    <source>
        <dbReference type="ARBA" id="ARBA00022833"/>
    </source>
</evidence>
<organism evidence="9 10">
    <name type="scientific">Saccoglossus kowalevskii</name>
    <name type="common">Acorn worm</name>
    <dbReference type="NCBI Taxonomy" id="10224"/>
    <lineage>
        <taxon>Eukaryota</taxon>
        <taxon>Metazoa</taxon>
        <taxon>Hemichordata</taxon>
        <taxon>Enteropneusta</taxon>
        <taxon>Harrimaniidae</taxon>
        <taxon>Saccoglossus</taxon>
    </lineage>
</organism>
<dbReference type="InterPro" id="IPR028155">
    <property type="entry name" value="RPA_interact_central"/>
</dbReference>
<evidence type="ECO:0000259" key="6">
    <source>
        <dbReference type="Pfam" id="PF14766"/>
    </source>
</evidence>
<feature type="domain" description="RPA-interacting protein N-terminal" evidence="6">
    <location>
        <begin position="16"/>
        <end position="52"/>
    </location>
</feature>
<dbReference type="PANTHER" id="PTHR31742:SF1">
    <property type="entry name" value="RPA-INTERACTING PROTEIN"/>
    <property type="match status" value="1"/>
</dbReference>
<dbReference type="InterPro" id="IPR028156">
    <property type="entry name" value="RIP"/>
</dbReference>